<organism evidence="8 9">
    <name type="scientific">Gracilariopsis chorda</name>
    <dbReference type="NCBI Taxonomy" id="448386"/>
    <lineage>
        <taxon>Eukaryota</taxon>
        <taxon>Rhodophyta</taxon>
        <taxon>Florideophyceae</taxon>
        <taxon>Rhodymeniophycidae</taxon>
        <taxon>Gracilariales</taxon>
        <taxon>Gracilariaceae</taxon>
        <taxon>Gracilariopsis</taxon>
    </lineage>
</organism>
<evidence type="ECO:0000256" key="1">
    <source>
        <dbReference type="ARBA" id="ARBA00004496"/>
    </source>
</evidence>
<evidence type="ECO:0000259" key="7">
    <source>
        <dbReference type="Pfam" id="PF06747"/>
    </source>
</evidence>
<protein>
    <recommendedName>
        <fullName evidence="5">Cytochrome c oxidase assembly protein COX19</fullName>
    </recommendedName>
</protein>
<dbReference type="PANTHER" id="PTHR21107">
    <property type="entry name" value="CYTOCHROME C OXIDASE ASSEMBLY PROTEIN COX19"/>
    <property type="match status" value="1"/>
</dbReference>
<dbReference type="OrthoDB" id="268594at2759"/>
<dbReference type="STRING" id="448386.A0A2V3J480"/>
<name>A0A2V3J480_9FLOR</name>
<dbReference type="GO" id="GO:0005758">
    <property type="term" value="C:mitochondrial intermembrane space"/>
    <property type="evidence" value="ECO:0007669"/>
    <property type="project" value="TreeGrafter"/>
</dbReference>
<evidence type="ECO:0000256" key="5">
    <source>
        <dbReference type="ARBA" id="ARBA00039385"/>
    </source>
</evidence>
<sequence length="122" mass="13625">MTTSTKLSGAALAPKPPAKGSFPLDHFAECKAFAIAYERCLDENNRVTSKCRKEARAYLECRMERGLMVQESWDKLGMSQDRFSDPQPGNAATHETRKDEGEGFIAGSRIAKRRKERSVQGD</sequence>
<dbReference type="Pfam" id="PF06747">
    <property type="entry name" value="CHCH"/>
    <property type="match status" value="1"/>
</dbReference>
<evidence type="ECO:0000256" key="2">
    <source>
        <dbReference type="ARBA" id="ARBA00022490"/>
    </source>
</evidence>
<evidence type="ECO:0000256" key="6">
    <source>
        <dbReference type="SAM" id="MobiDB-lite"/>
    </source>
</evidence>
<dbReference type="PANTHER" id="PTHR21107:SF2">
    <property type="entry name" value="CYTOCHROME C OXIDASE ASSEMBLY PROTEIN COX19"/>
    <property type="match status" value="1"/>
</dbReference>
<keyword evidence="9" id="KW-1185">Reference proteome</keyword>
<evidence type="ECO:0000256" key="3">
    <source>
        <dbReference type="ARBA" id="ARBA00023157"/>
    </source>
</evidence>
<gene>
    <name evidence="8" type="ORF">BWQ96_02132</name>
</gene>
<comment type="subcellular location">
    <subcellularLocation>
        <location evidence="1">Cytoplasm</location>
    </subcellularLocation>
</comment>
<feature type="region of interest" description="Disordered" evidence="6">
    <location>
        <begin position="1"/>
        <end position="20"/>
    </location>
</feature>
<evidence type="ECO:0000313" key="8">
    <source>
        <dbReference type="EMBL" id="PXF48180.1"/>
    </source>
</evidence>
<comment type="caution">
    <text evidence="8">The sequence shown here is derived from an EMBL/GenBank/DDBJ whole genome shotgun (WGS) entry which is preliminary data.</text>
</comment>
<dbReference type="GO" id="GO:0033617">
    <property type="term" value="P:mitochondrial respiratory chain complex IV assembly"/>
    <property type="evidence" value="ECO:0007669"/>
    <property type="project" value="TreeGrafter"/>
</dbReference>
<comment type="similarity">
    <text evidence="4">Belongs to the COX19 family.</text>
</comment>
<feature type="region of interest" description="Disordered" evidence="6">
    <location>
        <begin position="78"/>
        <end position="122"/>
    </location>
</feature>
<dbReference type="InterPro" id="IPR010625">
    <property type="entry name" value="CHCH"/>
</dbReference>
<accession>A0A2V3J480</accession>
<keyword evidence="2" id="KW-0963">Cytoplasm</keyword>
<reference evidence="8 9" key="1">
    <citation type="journal article" date="2018" name="Mol. Biol. Evol.">
        <title>Analysis of the draft genome of the red seaweed Gracilariopsis chorda provides insights into genome size evolution in Rhodophyta.</title>
        <authorList>
            <person name="Lee J."/>
            <person name="Yang E.C."/>
            <person name="Graf L."/>
            <person name="Yang J.H."/>
            <person name="Qiu H."/>
            <person name="Zel Zion U."/>
            <person name="Chan C.X."/>
            <person name="Stephens T.G."/>
            <person name="Weber A.P.M."/>
            <person name="Boo G.H."/>
            <person name="Boo S.M."/>
            <person name="Kim K.M."/>
            <person name="Shin Y."/>
            <person name="Jung M."/>
            <person name="Lee S.J."/>
            <person name="Yim H.S."/>
            <person name="Lee J.H."/>
            <person name="Bhattacharya D."/>
            <person name="Yoon H.S."/>
        </authorList>
    </citation>
    <scope>NUCLEOTIDE SEQUENCE [LARGE SCALE GENOMIC DNA]</scope>
    <source>
        <strain evidence="8 9">SKKU-2015</strain>
        <tissue evidence="8">Whole body</tissue>
    </source>
</reference>
<dbReference type="EMBL" id="NBIV01000016">
    <property type="protein sequence ID" value="PXF48180.1"/>
    <property type="molecule type" value="Genomic_DNA"/>
</dbReference>
<dbReference type="Proteomes" id="UP000247409">
    <property type="component" value="Unassembled WGS sequence"/>
</dbReference>
<dbReference type="InterPro" id="IPR009069">
    <property type="entry name" value="Cys_alpha_HP_mot_SF"/>
</dbReference>
<proteinExistence type="inferred from homology"/>
<dbReference type="SUPFAM" id="SSF47072">
    <property type="entry name" value="Cysteine alpha-hairpin motif"/>
    <property type="match status" value="1"/>
</dbReference>
<keyword evidence="3" id="KW-1015">Disulfide bond</keyword>
<dbReference type="PROSITE" id="PS51808">
    <property type="entry name" value="CHCH"/>
    <property type="match status" value="1"/>
</dbReference>
<dbReference type="AlphaFoldDB" id="A0A2V3J480"/>
<dbReference type="InterPro" id="IPR051383">
    <property type="entry name" value="COX19"/>
</dbReference>
<feature type="domain" description="CHCH" evidence="7">
    <location>
        <begin position="30"/>
        <end position="64"/>
    </location>
</feature>
<evidence type="ECO:0000313" key="9">
    <source>
        <dbReference type="Proteomes" id="UP000247409"/>
    </source>
</evidence>
<evidence type="ECO:0000256" key="4">
    <source>
        <dbReference type="ARBA" id="ARBA00038223"/>
    </source>
</evidence>